<feature type="region of interest" description="Disordered" evidence="21">
    <location>
        <begin position="1415"/>
        <end position="1434"/>
    </location>
</feature>
<dbReference type="PANTHER" id="PTHR14025">
    <property type="entry name" value="FANCONI ANEMIA GROUP M FANCM FAMILY MEMBER"/>
    <property type="match status" value="1"/>
</dbReference>
<feature type="region of interest" description="Disordered" evidence="21">
    <location>
        <begin position="246"/>
        <end position="267"/>
    </location>
</feature>
<dbReference type="Pfam" id="PF00270">
    <property type="entry name" value="DEAD"/>
    <property type="match status" value="1"/>
</dbReference>
<dbReference type="Gene3D" id="3.40.50.300">
    <property type="entry name" value="P-loop containing nucleotide triphosphate hydrolases"/>
    <property type="match status" value="2"/>
</dbReference>
<dbReference type="CDD" id="cd18801">
    <property type="entry name" value="SF2_C_FANCM_Hef"/>
    <property type="match status" value="1"/>
</dbReference>
<organism evidence="24 25">
    <name type="scientific">Heterodermia speciosa</name>
    <dbReference type="NCBI Taxonomy" id="116794"/>
    <lineage>
        <taxon>Eukaryota</taxon>
        <taxon>Fungi</taxon>
        <taxon>Dikarya</taxon>
        <taxon>Ascomycota</taxon>
        <taxon>Pezizomycotina</taxon>
        <taxon>Lecanoromycetes</taxon>
        <taxon>OSLEUM clade</taxon>
        <taxon>Lecanoromycetidae</taxon>
        <taxon>Caliciales</taxon>
        <taxon>Physciaceae</taxon>
        <taxon>Heterodermia</taxon>
    </lineage>
</organism>
<feature type="compositionally biased region" description="Polar residues" evidence="21">
    <location>
        <begin position="1105"/>
        <end position="1116"/>
    </location>
</feature>
<keyword evidence="25" id="KW-1185">Reference proteome</keyword>
<dbReference type="GO" id="GO:0016787">
    <property type="term" value="F:hydrolase activity"/>
    <property type="evidence" value="ECO:0007669"/>
    <property type="project" value="UniProtKB-KW"/>
</dbReference>
<dbReference type="EC" id="3.6.4.12" evidence="20"/>
<evidence type="ECO:0000256" key="19">
    <source>
        <dbReference type="ARBA" id="ARBA00047995"/>
    </source>
</evidence>
<feature type="region of interest" description="Disordered" evidence="21">
    <location>
        <begin position="1011"/>
        <end position="1033"/>
    </location>
</feature>
<dbReference type="SUPFAM" id="SSF90096">
    <property type="entry name" value="Subunits of heterodimeric actin filament capping protein Capz"/>
    <property type="match status" value="1"/>
</dbReference>
<feature type="compositionally biased region" description="Acidic residues" evidence="21">
    <location>
        <begin position="1048"/>
        <end position="1060"/>
    </location>
</feature>
<keyword evidence="12 24" id="KW-0347">Helicase</keyword>
<comment type="caution">
    <text evidence="24">The sequence shown here is derived from an EMBL/GenBank/DDBJ whole genome shotgun (WGS) entry which is preliminary data.</text>
</comment>
<dbReference type="GO" id="GO:0005737">
    <property type="term" value="C:cytoplasm"/>
    <property type="evidence" value="ECO:0007669"/>
    <property type="project" value="InterPro"/>
</dbReference>
<feature type="compositionally biased region" description="Polar residues" evidence="21">
    <location>
        <begin position="24"/>
        <end position="35"/>
    </location>
</feature>
<dbReference type="GO" id="GO:0005524">
    <property type="term" value="F:ATP binding"/>
    <property type="evidence" value="ECO:0007669"/>
    <property type="project" value="UniProtKB-UniRule"/>
</dbReference>
<feature type="compositionally biased region" description="Polar residues" evidence="21">
    <location>
        <begin position="1016"/>
        <end position="1033"/>
    </location>
</feature>
<evidence type="ECO:0000256" key="4">
    <source>
        <dbReference type="ARBA" id="ARBA00006039"/>
    </source>
</evidence>
<feature type="domain" description="Helicase ATP-binding" evidence="22">
    <location>
        <begin position="306"/>
        <end position="474"/>
    </location>
</feature>
<comment type="catalytic activity">
    <reaction evidence="19 20">
        <text>ATP + H2O = ADP + phosphate + H(+)</text>
        <dbReference type="Rhea" id="RHEA:13065"/>
        <dbReference type="ChEBI" id="CHEBI:15377"/>
        <dbReference type="ChEBI" id="CHEBI:15378"/>
        <dbReference type="ChEBI" id="CHEBI:30616"/>
        <dbReference type="ChEBI" id="CHEBI:43474"/>
        <dbReference type="ChEBI" id="CHEBI:456216"/>
        <dbReference type="EC" id="3.6.4.12"/>
    </reaction>
</comment>
<comment type="subcellular location">
    <subcellularLocation>
        <location evidence="3">Cytoplasm</location>
        <location evidence="3">Cytoskeleton</location>
    </subcellularLocation>
    <subcellularLocation>
        <location evidence="2 20">Nucleus</location>
    </subcellularLocation>
</comment>
<dbReference type="InterPro" id="IPR011545">
    <property type="entry name" value="DEAD/DEAH_box_helicase_dom"/>
</dbReference>
<feature type="region of interest" description="Disordered" evidence="21">
    <location>
        <begin position="1"/>
        <end position="150"/>
    </location>
</feature>
<dbReference type="CDD" id="cd12091">
    <property type="entry name" value="FANCM_ID"/>
    <property type="match status" value="1"/>
</dbReference>
<accession>A0A8H3IK88</accession>
<dbReference type="GO" id="GO:0009378">
    <property type="term" value="F:four-way junction helicase activity"/>
    <property type="evidence" value="ECO:0007669"/>
    <property type="project" value="TreeGrafter"/>
</dbReference>
<evidence type="ECO:0000256" key="12">
    <source>
        <dbReference type="ARBA" id="ARBA00022806"/>
    </source>
</evidence>
<feature type="region of interest" description="Disordered" evidence="21">
    <location>
        <begin position="877"/>
        <end position="906"/>
    </location>
</feature>
<dbReference type="GO" id="GO:0045003">
    <property type="term" value="P:double-strand break repair via synthesis-dependent strand annealing"/>
    <property type="evidence" value="ECO:0007669"/>
    <property type="project" value="TreeGrafter"/>
</dbReference>
<comment type="similarity">
    <text evidence="5 20">Belongs to the DEAD box helicase family. DEAH subfamily. FANCM sub-subfamily.</text>
</comment>
<dbReference type="GO" id="GO:0051015">
    <property type="term" value="F:actin filament binding"/>
    <property type="evidence" value="ECO:0007669"/>
    <property type="project" value="UniProtKB-ARBA"/>
</dbReference>
<dbReference type="GO" id="GO:0000400">
    <property type="term" value="F:four-way junction DNA binding"/>
    <property type="evidence" value="ECO:0007669"/>
    <property type="project" value="TreeGrafter"/>
</dbReference>
<keyword evidence="14" id="KW-0009">Actin-binding</keyword>
<dbReference type="InterPro" id="IPR014001">
    <property type="entry name" value="Helicase_ATP-bd"/>
</dbReference>
<evidence type="ECO:0000256" key="5">
    <source>
        <dbReference type="ARBA" id="ARBA00009889"/>
    </source>
</evidence>
<evidence type="ECO:0000256" key="17">
    <source>
        <dbReference type="ARBA" id="ARBA00023242"/>
    </source>
</evidence>
<feature type="domain" description="Helicase C-terminal" evidence="23">
    <location>
        <begin position="651"/>
        <end position="817"/>
    </location>
</feature>
<dbReference type="InterPro" id="IPR042276">
    <property type="entry name" value="CapZ_alpha/beta_2"/>
</dbReference>
<evidence type="ECO:0000256" key="18">
    <source>
        <dbReference type="ARBA" id="ARBA00044965"/>
    </source>
</evidence>
<evidence type="ECO:0000256" key="8">
    <source>
        <dbReference type="ARBA" id="ARBA00022490"/>
    </source>
</evidence>
<keyword evidence="9" id="KW-0547">Nucleotide-binding</keyword>
<dbReference type="OrthoDB" id="164902at2759"/>
<dbReference type="FunFam" id="1.20.58.570:FF:000001">
    <property type="entry name" value="F-actin-capping protein subunit beta"/>
    <property type="match status" value="1"/>
</dbReference>
<dbReference type="Gene3D" id="3.90.1150.210">
    <property type="entry name" value="F-actin capping protein, beta subunit"/>
    <property type="match status" value="1"/>
</dbReference>
<feature type="compositionally biased region" description="Low complexity" evidence="21">
    <location>
        <begin position="49"/>
        <end position="63"/>
    </location>
</feature>
<dbReference type="InterPro" id="IPR001698">
    <property type="entry name" value="CAPZB"/>
</dbReference>
<evidence type="ECO:0000256" key="15">
    <source>
        <dbReference type="ARBA" id="ARBA00023204"/>
    </source>
</evidence>
<dbReference type="PROSITE" id="PS51192">
    <property type="entry name" value="HELICASE_ATP_BIND_1"/>
    <property type="match status" value="1"/>
</dbReference>
<evidence type="ECO:0000256" key="14">
    <source>
        <dbReference type="ARBA" id="ARBA00023203"/>
    </source>
</evidence>
<comment type="subunit">
    <text evidence="6 20">Interacts with the MHF histone-fold complex to form the FANCM-MHF complex.</text>
</comment>
<keyword evidence="11" id="KW-0378">Hydrolase</keyword>
<comment type="similarity">
    <text evidence="4">Belongs to the F-actin-capping protein beta subunit family.</text>
</comment>
<keyword evidence="16" id="KW-0206">Cytoskeleton</keyword>
<feature type="compositionally biased region" description="Polar residues" evidence="21">
    <location>
        <begin position="132"/>
        <end position="150"/>
    </location>
</feature>
<dbReference type="GO" id="GO:0051016">
    <property type="term" value="P:barbed-end actin filament capping"/>
    <property type="evidence" value="ECO:0007669"/>
    <property type="project" value="InterPro"/>
</dbReference>
<evidence type="ECO:0000256" key="11">
    <source>
        <dbReference type="ARBA" id="ARBA00022801"/>
    </source>
</evidence>
<dbReference type="GO" id="GO:0043138">
    <property type="term" value="F:3'-5' DNA helicase activity"/>
    <property type="evidence" value="ECO:0007669"/>
    <property type="project" value="InterPro"/>
</dbReference>
<evidence type="ECO:0000256" key="21">
    <source>
        <dbReference type="SAM" id="MobiDB-lite"/>
    </source>
</evidence>
<evidence type="ECO:0000256" key="6">
    <source>
        <dbReference type="ARBA" id="ARBA00011390"/>
    </source>
</evidence>
<keyword evidence="8" id="KW-0963">Cytoplasm</keyword>
<sequence>MSHQRPESDAAHLRSNVSEDELATASNAGSPLGTTSKRRRLNSVTATHSGSESISGRLSSDLSNISPTEPYRQRSQNSKDCEDPKIEPESKYRIHIPKNGDLPQDAYFTQPPQRSSSPYRIEPFDWQKPINPASSTNDNGEQLKRASSSLPKQAWIPTQLNSQDVVTDTTLKEAAPNLTEPVSVENYDDILADIPSDAFSSPDRPNMGDSAYPIDVSSQHDISPSRQSAIQNSLRVRAPQGNLRQTTLFGESTEETTPRSQSTTRHNWPLANREEPLTHHELDYEALKTWVYPTNLGNIRDYQYSIVAKGLYHNLLVALPTGLGKTFIAATVMLNWFRWTRKAQIIFVAPTKPLVSQQVTACFEIAGIPRAATTMLTGNTPPGIRADEWLKKRVFFMTPQTLINDLKSGMCDPKNVVLLVVDEAHRATGNYAYVEVVRFLQRFNTSFRVLALTATPGASIETVQEVIDGLSISRIEIRTEESLDIRQYVHPRKIDTVPFENSDEMVMLMDLFSRSLQPVLDKLSGLNAYWSKDPMTLTPYGCNQARGTWMQSDAGRKASFGLKGMVNTIFSLLASLSHGTELLKYHGIGPFFQKMLAFRNETRASGDKGSKYKKQINDSEPFQKMMAMVQSWVNNPDFVGHPKLEYLQNRVLNHFLDAGEGRGETDPSRTRIMVFAHFRDSAEEIARVLKRSEPIIRPHVFVGQANSKNSDGMDQATQLAVIKQFKDGIYNTLVATSVGEEGLDIGQVDLIVCYDASASPIRMLQRMGRTGRKRAGNIVVTLMRGKEEGNFVKAKDNYEKMQGEIAAGTKFTFHDGISRRIVPKTIQPAVDKKVVDIPPENTQPELPEPTKRAKVPKRPAKKFNMPNNVRTGFVKASRIDGSNSSDGEIASHATERPRTRLKVSPEPIPSLPEVLLSEAEKKALERSYLDVKGDTDQTVAVPSLNAFPILQRSFRPTQSITHGRLTRRVINMLGKMHDPTYVNAAHYERRIQPKDRAAGLAQAEKRLVFLRGAPPIQSQRSGFDSDSGKQFGTSDYRAAADKELDLTSDQEADINDDDADPDRPASSILSHSPKTKSRRPFYVSPQKPRDSEPDSGDELPEFSALTGSIQTTSTALVSDVRPTDERRNHRHRVRRKVIEDDSDDEVATTIPGIDFVTFPSLPHRANNSTRLEMQADSQFDSALDLLRRLPPHSTTANLNRICALAPHLTEDLLSSVDQPLEVRQCQKTGRDYLLCDYNRDGDSWRSPWSNEFYPELSDGDEGAKPSERVRKLEISMGEGVDVYRELYYEGGVSSVYFWDLDDGFAGVVLLKKTTPKGTSEGGWDSIHVFEAIDRTRMSHYKLTSTVILHLSTSNEALGDMDLSGNMTRQIEQDMPVPNDASHIVNIGKLVEDMELKMRNLLRTLDHGSCCVRESSADGSQRKFTSGRPKTWLEI</sequence>
<dbReference type="GO" id="GO:0036297">
    <property type="term" value="P:interstrand cross-link repair"/>
    <property type="evidence" value="ECO:0007669"/>
    <property type="project" value="UniProtKB-ARBA"/>
</dbReference>
<dbReference type="InterPro" id="IPR044749">
    <property type="entry name" value="FANCM_DEXDc"/>
</dbReference>
<dbReference type="InterPro" id="IPR043175">
    <property type="entry name" value="CAPZB_N"/>
</dbReference>
<feature type="region of interest" description="Disordered" evidence="21">
    <location>
        <begin position="1048"/>
        <end position="1131"/>
    </location>
</feature>
<dbReference type="EMBL" id="CAJPDS010000029">
    <property type="protein sequence ID" value="CAF9921938.1"/>
    <property type="molecule type" value="Genomic_DNA"/>
</dbReference>
<evidence type="ECO:0000256" key="20">
    <source>
        <dbReference type="RuleBase" id="RU367027"/>
    </source>
</evidence>
<evidence type="ECO:0000259" key="22">
    <source>
        <dbReference type="PROSITE" id="PS51192"/>
    </source>
</evidence>
<dbReference type="PROSITE" id="PS51194">
    <property type="entry name" value="HELICASE_CTER"/>
    <property type="match status" value="1"/>
</dbReference>
<comment type="subunit">
    <text evidence="18">Component of the F-actin capping complex, composed of a heterodimer of an alpha and a beta subunit.</text>
</comment>
<dbReference type="InterPro" id="IPR037282">
    <property type="entry name" value="CapZ_alpha/beta"/>
</dbReference>
<comment type="function">
    <text evidence="1 20">ATP-dependent DNA helicase involved in DNA damage repair by homologous recombination and in genome maintenance. Capable of unwinding D-loops. Plays a role in limiting crossover recombinants during mitotic DNA double-strand break (DSB) repair. Component of a FANCM-MHF complex which promotes gene conversion at blocked replication forks, probably by reversal of the stalled fork.</text>
</comment>
<dbReference type="PROSITE" id="PS00231">
    <property type="entry name" value="F_ACTIN_CAPPING_BETA"/>
    <property type="match status" value="1"/>
</dbReference>
<dbReference type="PRINTS" id="PR00192">
    <property type="entry name" value="FACTINCAPB"/>
</dbReference>
<dbReference type="GO" id="GO:0005634">
    <property type="term" value="C:nucleus"/>
    <property type="evidence" value="ECO:0007669"/>
    <property type="project" value="UniProtKB-SubCell"/>
</dbReference>
<dbReference type="SMART" id="SM00487">
    <property type="entry name" value="DEXDc"/>
    <property type="match status" value="1"/>
</dbReference>
<evidence type="ECO:0000256" key="16">
    <source>
        <dbReference type="ARBA" id="ARBA00023212"/>
    </source>
</evidence>
<dbReference type="SUPFAM" id="SSF52540">
    <property type="entry name" value="P-loop containing nucleoside triphosphate hydrolases"/>
    <property type="match status" value="1"/>
</dbReference>
<reference evidence="24" key="1">
    <citation type="submission" date="2021-03" db="EMBL/GenBank/DDBJ databases">
        <authorList>
            <person name="Tagirdzhanova G."/>
        </authorList>
    </citation>
    <scope>NUCLEOTIDE SEQUENCE</scope>
</reference>
<dbReference type="Pfam" id="PF00271">
    <property type="entry name" value="Helicase_C"/>
    <property type="match status" value="1"/>
</dbReference>
<dbReference type="FunFam" id="3.40.50.300:FF:000861">
    <property type="entry name" value="Fanconi anemia, complementation group M"/>
    <property type="match status" value="1"/>
</dbReference>
<evidence type="ECO:0000313" key="25">
    <source>
        <dbReference type="Proteomes" id="UP000664521"/>
    </source>
</evidence>
<evidence type="ECO:0000256" key="1">
    <source>
        <dbReference type="ARBA" id="ARBA00003813"/>
    </source>
</evidence>
<dbReference type="GO" id="GO:0008290">
    <property type="term" value="C:F-actin capping protein complex"/>
    <property type="evidence" value="ECO:0007669"/>
    <property type="project" value="InterPro"/>
</dbReference>
<feature type="compositionally biased region" description="Basic and acidic residues" evidence="21">
    <location>
        <begin position="77"/>
        <end position="92"/>
    </location>
</feature>
<dbReference type="InterPro" id="IPR019771">
    <property type="entry name" value="F-actin_capping_bsu_CS"/>
</dbReference>
<protein>
    <recommendedName>
        <fullName evidence="20">ATP-dependent DNA helicase</fullName>
        <ecNumber evidence="20">3.6.4.12</ecNumber>
    </recommendedName>
</protein>
<evidence type="ECO:0000256" key="7">
    <source>
        <dbReference type="ARBA" id="ARBA00022467"/>
    </source>
</evidence>
<evidence type="ECO:0000256" key="9">
    <source>
        <dbReference type="ARBA" id="ARBA00022741"/>
    </source>
</evidence>
<name>A0A8H3IK88_9LECA</name>
<feature type="compositionally biased region" description="Basic and acidic residues" evidence="21">
    <location>
        <begin position="1"/>
        <end position="12"/>
    </location>
</feature>
<evidence type="ECO:0000256" key="2">
    <source>
        <dbReference type="ARBA" id="ARBA00004123"/>
    </source>
</evidence>
<keyword evidence="10" id="KW-0227">DNA damage</keyword>
<keyword evidence="13" id="KW-0067">ATP-binding</keyword>
<proteinExistence type="inferred from homology"/>
<evidence type="ECO:0000256" key="13">
    <source>
        <dbReference type="ARBA" id="ARBA00022840"/>
    </source>
</evidence>
<keyword evidence="17" id="KW-0539">Nucleus</keyword>
<gene>
    <name evidence="24" type="primary">MPH1</name>
    <name evidence="24" type="ORF">HETSPECPRED_004677</name>
</gene>
<dbReference type="SMART" id="SM00490">
    <property type="entry name" value="HELICc"/>
    <property type="match status" value="1"/>
</dbReference>
<evidence type="ECO:0000313" key="24">
    <source>
        <dbReference type="EMBL" id="CAF9921938.1"/>
    </source>
</evidence>
<dbReference type="InterPro" id="IPR039686">
    <property type="entry name" value="FANCM/Mph1-like_ID"/>
</dbReference>
<evidence type="ECO:0000259" key="23">
    <source>
        <dbReference type="PROSITE" id="PS51194"/>
    </source>
</evidence>
<dbReference type="InterPro" id="IPR001650">
    <property type="entry name" value="Helicase_C-like"/>
</dbReference>
<dbReference type="Proteomes" id="UP000664521">
    <property type="component" value="Unassembled WGS sequence"/>
</dbReference>
<dbReference type="Gene3D" id="1.20.58.570">
    <property type="match status" value="1"/>
</dbReference>
<dbReference type="PANTHER" id="PTHR14025:SF20">
    <property type="entry name" value="FANCONI ANEMIA GROUP M PROTEIN"/>
    <property type="match status" value="1"/>
</dbReference>
<dbReference type="GO" id="GO:0030036">
    <property type="term" value="P:actin cytoskeleton organization"/>
    <property type="evidence" value="ECO:0007669"/>
    <property type="project" value="InterPro"/>
</dbReference>
<dbReference type="Pfam" id="PF01115">
    <property type="entry name" value="F_actin_cap_B"/>
    <property type="match status" value="1"/>
</dbReference>
<evidence type="ECO:0000256" key="10">
    <source>
        <dbReference type="ARBA" id="ARBA00022763"/>
    </source>
</evidence>
<keyword evidence="7" id="KW-0117">Actin capping</keyword>
<evidence type="ECO:0000256" key="3">
    <source>
        <dbReference type="ARBA" id="ARBA00004245"/>
    </source>
</evidence>
<dbReference type="CDD" id="cd18033">
    <property type="entry name" value="DEXDc_FANCM"/>
    <property type="match status" value="1"/>
</dbReference>
<keyword evidence="15" id="KW-0234">DNA repair</keyword>
<dbReference type="InterPro" id="IPR027417">
    <property type="entry name" value="P-loop_NTPase"/>
</dbReference>